<accession>Q9SK70</accession>
<dbReference type="InterPro" id="IPR051942">
    <property type="entry name" value="DENN_domain_containing_2"/>
</dbReference>
<dbReference type="Pfam" id="PF02141">
    <property type="entry name" value="DENN"/>
    <property type="match status" value="1"/>
</dbReference>
<evidence type="ECO:0000259" key="2">
    <source>
        <dbReference type="SMART" id="SM00799"/>
    </source>
</evidence>
<reference key="1">
    <citation type="journal article" date="1999" name="Nature">
        <title>Sequence and analysis of chromosome 2 of the plant Arabidopsis thaliana.</title>
        <authorList>
            <person name="Lin X."/>
            <person name="Kaul S."/>
            <person name="Rounsley S."/>
            <person name="Shea T.P."/>
            <person name="Benito M.I."/>
            <person name="Town C.D."/>
            <person name="Fujii C.Y."/>
            <person name="Mason T."/>
            <person name="Bowman C.L."/>
            <person name="Barnstead M."/>
            <person name="Feldblyum T.V."/>
            <person name="Buell C.R."/>
            <person name="Ketchum K.A."/>
            <person name="Lee J."/>
            <person name="Ronning C.M."/>
            <person name="Koo H.L."/>
            <person name="Moffat K.S."/>
            <person name="Cronin L.A."/>
            <person name="Shen M."/>
            <person name="Pai G."/>
            <person name="Van Aken S."/>
            <person name="Umayam L."/>
            <person name="Tallon L.J."/>
            <person name="Gill J.E."/>
            <person name="Adams M.D."/>
            <person name="Carrera A.J."/>
            <person name="Creasy T.H."/>
            <person name="Goodman H.M."/>
            <person name="Somerville C.R."/>
            <person name="Copenhaver G.P."/>
            <person name="Preuss D."/>
            <person name="Nierman W.C."/>
            <person name="White O."/>
            <person name="Eisen J.A."/>
            <person name="Salzberg S.L."/>
            <person name="Fraser C.M."/>
            <person name="Venter J.C."/>
        </authorList>
    </citation>
    <scope>NUCLEOTIDE SEQUENCE [LARGE SCALE GENOMIC DNA]</scope>
    <source>
        <strain>cv. Columbia</strain>
    </source>
</reference>
<proteinExistence type="predicted"/>
<reference evidence="3" key="3">
    <citation type="submission" date="2002-02" db="EMBL/GenBank/DDBJ databases">
        <authorList>
            <person name="Town C.D."/>
            <person name="Kaul S."/>
        </authorList>
    </citation>
    <scope>NUCLEOTIDE SEQUENCE</scope>
</reference>
<dbReference type="InterPro" id="IPR043153">
    <property type="entry name" value="DENN_C"/>
</dbReference>
<dbReference type="PANTHER" id="PTHR15288">
    <property type="entry name" value="DENN DOMAIN-CONTAINING PROTEIN 2"/>
    <property type="match status" value="1"/>
</dbReference>
<sequence length="976" mass="109680">MQGDVLAVHRDDILGYPKKTDVEDFRDGDENGWTTSSRRNTLDMVKEGMLLNAEELTTSCEEKVSISRDEFGTLRSEAQIMVERDGVRSPVTSKCKTGDEQITSWKNENGHESFKLYEQGVLERDEKVLDFVSRDNEESASGSPERDDITLSKEIKELDTQVVNGHLKVGGTEEDTAACDRCENRDENRLLEKNSEDNELQSPRCETQVNNTSIRKMEMREVIGEQDSSPCTADAVKVAGETYQNVYFNGPVLPQSPTQGHRRTQSEIGTPGHRRTNSFQRLKTQMQKAWRGVSNLREDNRPTFNPEVLANQKRQWYQLHSSKALDQTKLKEPASLFEHFIIVGLHPETNLRPVEEAFRRRKKWEMEMSRLSCFLSSLYQLFFHAQILFKYPPGKKVAMRPKDLATFCFPGGVKARLLERTPSLSDLNELVYGQEHLGTDDSSFIFSFKCQISTSHVKSNTRQIKIICQVADDATLYGVCLHVSEIVQRPPGVLSTASPLHSSGGGSRFLVSAPRCYCLLTRVPFFELHFEMLNSMIAQERLKRITEFVSEMSLAAACYLPSISRRNDQIDSRVSSPRSNPDDWMASAIPVDGVMALTAAAAGLITDSDIANFAEPQSPDSVVTSDTSDVSQIKEIERDGRKVFHCYDENSPEVFENHLDTPERTSQSYDNGHTSPEVTCSDPRTQPIERNESCESVFSSARSVLSDDVDELSNSENDFGDDLILEWAKDHNNDSLQLVCGYHSLAIPSRGSEVVFHPLEHLQSISYTRPPVSALGLSEEYICSSDSKEINARLAAAEEAMGLSMWTTATVCRILSLETGVLSAIVLSLVPMIRPFQWQSLLLPVLPGRMFDFLEAPVPFLVKICNMPALPQCRELMAQLAPIHATLAHQSSNARRHPVYKCNEVQAEAATKFLRVMRDYMESLCSDLHSHTITSVQSNSDRVSLLLKDSFIDSFPGRDRPFIKVQNPNPNRGISF</sequence>
<dbReference type="SMART" id="SM00799">
    <property type="entry name" value="DENN"/>
    <property type="match status" value="1"/>
</dbReference>
<dbReference type="AlphaFoldDB" id="Q9SK70"/>
<protein>
    <submittedName>
        <fullName evidence="3">Uncharacterized protein At2g20320</fullName>
    </submittedName>
</protein>
<dbReference type="ExpressionAtlas" id="Q9SK70">
    <property type="expression patterns" value="baseline and differential"/>
</dbReference>
<name>Q9SK70_ARATH</name>
<feature type="domain" description="cDENN" evidence="2">
    <location>
        <begin position="512"/>
        <end position="886"/>
    </location>
</feature>
<dbReference type="PIR" id="G84587">
    <property type="entry name" value="G84587"/>
</dbReference>
<dbReference type="InterPro" id="IPR001194">
    <property type="entry name" value="cDENN_dom"/>
</dbReference>
<reference evidence="3" key="2">
    <citation type="submission" date="2000-03" db="EMBL/GenBank/DDBJ databases">
        <authorList>
            <person name="Lin X."/>
            <person name="Kaul S."/>
            <person name="Shea T.P."/>
            <person name="Fujii C.Y."/>
            <person name="Shen M."/>
            <person name="VanAken S.E."/>
            <person name="Barnstead M.E."/>
            <person name="Mason T.M."/>
            <person name="Bowman C.L."/>
            <person name="Ronning C.M."/>
            <person name="Benito M.-I."/>
            <person name="Carrera A.J."/>
            <person name="Creasy T.H."/>
            <person name="Buell C.R."/>
            <person name="Town C.D."/>
            <person name="Nierman W.C."/>
            <person name="Fraser C.M."/>
            <person name="Venter J.C."/>
        </authorList>
    </citation>
    <scope>NUCLEOTIDE SEQUENCE</scope>
</reference>
<dbReference type="PANTHER" id="PTHR15288:SF0">
    <property type="entry name" value="UDENN DOMAIN-CONTAINING PROTEIN"/>
    <property type="match status" value="1"/>
</dbReference>
<dbReference type="Gene3D" id="3.40.50.11500">
    <property type="match status" value="1"/>
</dbReference>
<evidence type="ECO:0000256" key="1">
    <source>
        <dbReference type="SAM" id="MobiDB-lite"/>
    </source>
</evidence>
<organism evidence="3">
    <name type="scientific">Arabidopsis thaliana</name>
    <name type="common">Mouse-ear cress</name>
    <dbReference type="NCBI Taxonomy" id="3702"/>
    <lineage>
        <taxon>Eukaryota</taxon>
        <taxon>Viridiplantae</taxon>
        <taxon>Streptophyta</taxon>
        <taxon>Embryophyta</taxon>
        <taxon>Tracheophyta</taxon>
        <taxon>Spermatophyta</taxon>
        <taxon>Magnoliopsida</taxon>
        <taxon>eudicotyledons</taxon>
        <taxon>Gunneridae</taxon>
        <taxon>Pentapetalae</taxon>
        <taxon>rosids</taxon>
        <taxon>malvids</taxon>
        <taxon>Brassicales</taxon>
        <taxon>Brassicaceae</taxon>
        <taxon>Camelineae</taxon>
        <taxon>Arabidopsis</taxon>
    </lineage>
</organism>
<dbReference type="Gene3D" id="3.30.450.200">
    <property type="match status" value="1"/>
</dbReference>
<dbReference type="EMBL" id="AC006569">
    <property type="protein sequence ID" value="AAD21756.1"/>
    <property type="molecule type" value="Genomic_DNA"/>
</dbReference>
<feature type="region of interest" description="Disordered" evidence="1">
    <location>
        <begin position="251"/>
        <end position="275"/>
    </location>
</feature>
<feature type="region of interest" description="Disordered" evidence="1">
    <location>
        <begin position="659"/>
        <end position="689"/>
    </location>
</feature>
<evidence type="ECO:0000313" key="3">
    <source>
        <dbReference type="EMBL" id="AAD21756.1"/>
    </source>
</evidence>
<feature type="compositionally biased region" description="Polar residues" evidence="1">
    <location>
        <begin position="664"/>
        <end position="684"/>
    </location>
</feature>